<name>A0AAE3H831_9BACT</name>
<gene>
    <name evidence="1" type="ORF">EGI31_23355</name>
</gene>
<evidence type="ECO:0008006" key="3">
    <source>
        <dbReference type="Google" id="ProtNLM"/>
    </source>
</evidence>
<organism evidence="1 2">
    <name type="scientific">Lacihabitans soyangensis</name>
    <dbReference type="NCBI Taxonomy" id="869394"/>
    <lineage>
        <taxon>Bacteria</taxon>
        <taxon>Pseudomonadati</taxon>
        <taxon>Bacteroidota</taxon>
        <taxon>Cytophagia</taxon>
        <taxon>Cytophagales</taxon>
        <taxon>Leadbetterellaceae</taxon>
        <taxon>Lacihabitans</taxon>
    </lineage>
</organism>
<dbReference type="SUPFAM" id="SSF56059">
    <property type="entry name" value="Glutathione synthetase ATP-binding domain-like"/>
    <property type="match status" value="1"/>
</dbReference>
<dbReference type="Proteomes" id="UP001204144">
    <property type="component" value="Unassembled WGS sequence"/>
</dbReference>
<keyword evidence="2" id="KW-1185">Reference proteome</keyword>
<proteinExistence type="predicted"/>
<sequence>MRLFWIKIFKFEFWPWKVFYAPLLPYYLFLSVKCRSLTFPSLVNTCLQNGGFFEENKKEILTQIPAEYLPKSLYIERDTDFTSINSLMEHRSIEYPVVAKPLDEQRGKNVEIITDEAELLTYYLKVSKAFVIQEFVQFPIELAILYSRLPHERKGVVSSITIKEFLSVTGDGKQSIQKLLKANYRAVLIWEELLINAKIDFQRIPSFGETIIVEKIGNHCRGTIFRNATEIDKAKTAAAIDKIMADFEGFNYGRFDLKVKSVEDLYAAKNIKILELNGVNADAAHIFDPNYGLIQAMKDVAWHWKRLADIAAFNLSQGYSPIAFKPILNKILKS</sequence>
<evidence type="ECO:0000313" key="1">
    <source>
        <dbReference type="EMBL" id="MCP9765884.1"/>
    </source>
</evidence>
<protein>
    <recommendedName>
        <fullName evidence="3">ATP-grasp domain-containing protein</fullName>
    </recommendedName>
</protein>
<reference evidence="1 2" key="1">
    <citation type="submission" date="2018-11" db="EMBL/GenBank/DDBJ databases">
        <title>Novel bacteria species description.</title>
        <authorList>
            <person name="Han J.-H."/>
        </authorList>
    </citation>
    <scope>NUCLEOTIDE SEQUENCE [LARGE SCALE GENOMIC DNA]</scope>
    <source>
        <strain evidence="1 2">KCTC23259</strain>
    </source>
</reference>
<dbReference type="EMBL" id="RJUF01000194">
    <property type="protein sequence ID" value="MCP9765884.1"/>
    <property type="molecule type" value="Genomic_DNA"/>
</dbReference>
<evidence type="ECO:0000313" key="2">
    <source>
        <dbReference type="Proteomes" id="UP001204144"/>
    </source>
</evidence>
<dbReference type="AlphaFoldDB" id="A0AAE3H831"/>
<accession>A0AAE3H831</accession>
<comment type="caution">
    <text evidence="1">The sequence shown here is derived from an EMBL/GenBank/DDBJ whole genome shotgun (WGS) entry which is preliminary data.</text>
</comment>